<feature type="domain" description="RNA polymerase Rpb2" evidence="14">
    <location>
        <begin position="548"/>
        <end position="616"/>
    </location>
</feature>
<evidence type="ECO:0000256" key="2">
    <source>
        <dbReference type="ARBA" id="ARBA00022679"/>
    </source>
</evidence>
<dbReference type="Gene3D" id="3.90.1800.10">
    <property type="entry name" value="RNA polymerase alpha subunit dimerisation domain"/>
    <property type="match status" value="1"/>
</dbReference>
<comment type="subunit">
    <text evidence="6 8">The RNAP catalytic core consists of 2 alpha, 1 beta, 1 beta' and 1 omega subunit. When a sigma factor is associated with the core the holoenzyme is formed, which can initiate transcription.</text>
</comment>
<gene>
    <name evidence="6 16" type="primary">rpoB</name>
    <name evidence="16" type="ORF">SMSRO_SF023050</name>
</gene>
<evidence type="ECO:0000256" key="6">
    <source>
        <dbReference type="HAMAP-Rule" id="MF_01321"/>
    </source>
</evidence>
<feature type="region of interest" description="Disordered" evidence="9">
    <location>
        <begin position="1280"/>
        <end position="1304"/>
    </location>
</feature>
<comment type="similarity">
    <text evidence="6 7">Belongs to the RNA polymerase beta chain family.</text>
</comment>
<evidence type="ECO:0000259" key="12">
    <source>
        <dbReference type="Pfam" id="PF04561"/>
    </source>
</evidence>
<feature type="domain" description="DNA-directed RNA polymerase beta subunit external 1" evidence="15">
    <location>
        <begin position="626"/>
        <end position="691"/>
    </location>
</feature>
<dbReference type="Gene3D" id="2.40.50.100">
    <property type="match status" value="1"/>
</dbReference>
<dbReference type="FunFam" id="3.90.1800.10:FF:000001">
    <property type="entry name" value="DNA-directed RNA polymerase subunit beta"/>
    <property type="match status" value="1"/>
</dbReference>
<reference evidence="16 17" key="1">
    <citation type="journal article" date="2015" name="MBio">
        <title>Genome sequence of the Drosophila melanogaster male-killing Spiroplasma strain MSRO endosymbiont.</title>
        <authorList>
            <person name="Paredes J.C."/>
            <person name="Herren J.K."/>
            <person name="Schupfer F."/>
            <person name="Marin R."/>
            <person name="Claverol S."/>
            <person name="Kuo C.H."/>
            <person name="Lemaitre B."/>
            <person name="Beven L."/>
        </authorList>
    </citation>
    <scope>NUCLEOTIDE SEQUENCE [LARGE SCALE GENOMIC DNA]</scope>
    <source>
        <strain evidence="16 17">MSRO</strain>
    </source>
</reference>
<dbReference type="Pfam" id="PF04563">
    <property type="entry name" value="RNA_pol_Rpb2_1"/>
    <property type="match status" value="1"/>
</dbReference>
<dbReference type="InterPro" id="IPR007645">
    <property type="entry name" value="RNA_pol_Rpb2_3"/>
</dbReference>
<dbReference type="InterPro" id="IPR007120">
    <property type="entry name" value="DNA-dir_RNAP_su2_dom"/>
</dbReference>
<evidence type="ECO:0000259" key="15">
    <source>
        <dbReference type="Pfam" id="PF10385"/>
    </source>
</evidence>
<evidence type="ECO:0000259" key="11">
    <source>
        <dbReference type="Pfam" id="PF04560"/>
    </source>
</evidence>
<dbReference type="InterPro" id="IPR007644">
    <property type="entry name" value="RNA_pol_bsu_protrusion"/>
</dbReference>
<dbReference type="InterPro" id="IPR015712">
    <property type="entry name" value="DNA-dir_RNA_pol_su2"/>
</dbReference>
<keyword evidence="1 6" id="KW-0240">DNA-directed RNA polymerase</keyword>
<dbReference type="Proteomes" id="UP000031565">
    <property type="component" value="Unassembled WGS sequence"/>
</dbReference>
<dbReference type="Gene3D" id="2.40.270.10">
    <property type="entry name" value="DNA-directed RNA polymerase, subunit 2, domain 6"/>
    <property type="match status" value="2"/>
</dbReference>
<dbReference type="Pfam" id="PF04561">
    <property type="entry name" value="RNA_pol_Rpb2_2"/>
    <property type="match status" value="2"/>
</dbReference>
<keyword evidence="3 6" id="KW-0548">Nucleotidyltransferase</keyword>
<feature type="domain" description="RNA polymerase Rpb2" evidence="12">
    <location>
        <begin position="207"/>
        <end position="377"/>
    </location>
</feature>
<dbReference type="InterPro" id="IPR014724">
    <property type="entry name" value="RNA_pol_RPB2_OB-fold"/>
</dbReference>
<dbReference type="InterPro" id="IPR007121">
    <property type="entry name" value="RNA_pol_bsu_CS"/>
</dbReference>
<evidence type="ECO:0000256" key="3">
    <source>
        <dbReference type="ARBA" id="ARBA00022695"/>
    </source>
</evidence>
<evidence type="ECO:0000256" key="9">
    <source>
        <dbReference type="SAM" id="MobiDB-lite"/>
    </source>
</evidence>
<dbReference type="Gene3D" id="2.30.150.10">
    <property type="entry name" value="DNA-directed RNA polymerase, beta subunit, external 1 domain"/>
    <property type="match status" value="1"/>
</dbReference>
<dbReference type="InterPro" id="IPR037034">
    <property type="entry name" value="RNA_pol_Rpb2_2_sf"/>
</dbReference>
<comment type="caution">
    <text evidence="16">The sequence shown here is derived from an EMBL/GenBank/DDBJ whole genome shotgun (WGS) entry which is preliminary data.</text>
</comment>
<dbReference type="CDD" id="cd00653">
    <property type="entry name" value="RNA_pol_B_RPB2"/>
    <property type="match status" value="1"/>
</dbReference>
<dbReference type="Gene3D" id="2.40.50.150">
    <property type="match status" value="1"/>
</dbReference>
<organism evidence="16 17">
    <name type="scientific">Spiroplasma poulsonii</name>
    <dbReference type="NCBI Taxonomy" id="2138"/>
    <lineage>
        <taxon>Bacteria</taxon>
        <taxon>Bacillati</taxon>
        <taxon>Mycoplasmatota</taxon>
        <taxon>Mollicutes</taxon>
        <taxon>Entomoplasmatales</taxon>
        <taxon>Spiroplasmataceae</taxon>
        <taxon>Spiroplasma</taxon>
    </lineage>
</organism>
<dbReference type="GO" id="GO:0006351">
    <property type="term" value="P:DNA-templated transcription"/>
    <property type="evidence" value="ECO:0007669"/>
    <property type="project" value="UniProtKB-UniRule"/>
</dbReference>
<comment type="catalytic activity">
    <reaction evidence="5 6 8">
        <text>RNA(n) + a ribonucleoside 5'-triphosphate = RNA(n+1) + diphosphate</text>
        <dbReference type="Rhea" id="RHEA:21248"/>
        <dbReference type="Rhea" id="RHEA-COMP:14527"/>
        <dbReference type="Rhea" id="RHEA-COMP:17342"/>
        <dbReference type="ChEBI" id="CHEBI:33019"/>
        <dbReference type="ChEBI" id="CHEBI:61557"/>
        <dbReference type="ChEBI" id="CHEBI:140395"/>
        <dbReference type="EC" id="2.7.7.6"/>
    </reaction>
</comment>
<keyword evidence="4 6" id="KW-0804">Transcription</keyword>
<dbReference type="InterPro" id="IPR007642">
    <property type="entry name" value="RNA_pol_Rpb2_2"/>
</dbReference>
<evidence type="ECO:0000256" key="4">
    <source>
        <dbReference type="ARBA" id="ARBA00023163"/>
    </source>
</evidence>
<dbReference type="Pfam" id="PF10385">
    <property type="entry name" value="RNA_pol_Rpb2_45"/>
    <property type="match status" value="1"/>
</dbReference>
<dbReference type="GO" id="GO:0003677">
    <property type="term" value="F:DNA binding"/>
    <property type="evidence" value="ECO:0007669"/>
    <property type="project" value="UniProtKB-UniRule"/>
</dbReference>
<dbReference type="OrthoDB" id="9803954at2"/>
<evidence type="ECO:0000256" key="7">
    <source>
        <dbReference type="RuleBase" id="RU000434"/>
    </source>
</evidence>
<dbReference type="SUPFAM" id="SSF64484">
    <property type="entry name" value="beta and beta-prime subunits of DNA dependent RNA-polymerase"/>
    <property type="match status" value="1"/>
</dbReference>
<dbReference type="InterPro" id="IPR019462">
    <property type="entry name" value="DNA-dir_RNA_pol_bsu_external_1"/>
</dbReference>
<evidence type="ECO:0000313" key="17">
    <source>
        <dbReference type="Proteomes" id="UP000031565"/>
    </source>
</evidence>
<dbReference type="Gene3D" id="3.90.1110.10">
    <property type="entry name" value="RNA polymerase Rpb2, domain 2"/>
    <property type="match status" value="2"/>
</dbReference>
<evidence type="ECO:0000259" key="14">
    <source>
        <dbReference type="Pfam" id="PF04565"/>
    </source>
</evidence>
<feature type="domain" description="DNA-directed RNA polymerase subunit 2 hybrid-binding" evidence="10">
    <location>
        <begin position="753"/>
        <end position="1136"/>
    </location>
</feature>
<evidence type="ECO:0000256" key="1">
    <source>
        <dbReference type="ARBA" id="ARBA00022478"/>
    </source>
</evidence>
<dbReference type="NCBIfam" id="NF001616">
    <property type="entry name" value="PRK00405.1"/>
    <property type="match status" value="1"/>
</dbReference>
<dbReference type="InterPro" id="IPR037033">
    <property type="entry name" value="DNA-dir_RNAP_su2_hyb_sf"/>
</dbReference>
<dbReference type="GO" id="GO:0003899">
    <property type="term" value="F:DNA-directed RNA polymerase activity"/>
    <property type="evidence" value="ECO:0007669"/>
    <property type="project" value="UniProtKB-UniRule"/>
</dbReference>
<dbReference type="HAMAP" id="MF_01321">
    <property type="entry name" value="RNApol_bact_RpoB"/>
    <property type="match status" value="1"/>
</dbReference>
<dbReference type="PANTHER" id="PTHR20856">
    <property type="entry name" value="DNA-DIRECTED RNA POLYMERASE I SUBUNIT 2"/>
    <property type="match status" value="1"/>
</dbReference>
<evidence type="ECO:0000256" key="8">
    <source>
        <dbReference type="RuleBase" id="RU363031"/>
    </source>
</evidence>
<dbReference type="EMBL" id="JTLV02000001">
    <property type="protein sequence ID" value="PQM32392.1"/>
    <property type="molecule type" value="Genomic_DNA"/>
</dbReference>
<evidence type="ECO:0000256" key="5">
    <source>
        <dbReference type="ARBA" id="ARBA00048552"/>
    </source>
</evidence>
<dbReference type="RefSeq" id="WP_040094455.1">
    <property type="nucleotide sequence ID" value="NZ_CM020866.1"/>
</dbReference>
<dbReference type="GO" id="GO:0000428">
    <property type="term" value="C:DNA-directed RNA polymerase complex"/>
    <property type="evidence" value="ECO:0007669"/>
    <property type="project" value="UniProtKB-KW"/>
</dbReference>
<dbReference type="EC" id="2.7.7.6" evidence="6 8"/>
<accession>A0A2P6FG03</accession>
<dbReference type="Pfam" id="PF04565">
    <property type="entry name" value="RNA_pol_Rpb2_3"/>
    <property type="match status" value="1"/>
</dbReference>
<proteinExistence type="inferred from homology"/>
<dbReference type="GO" id="GO:0032549">
    <property type="term" value="F:ribonucleoside binding"/>
    <property type="evidence" value="ECO:0007669"/>
    <property type="project" value="InterPro"/>
</dbReference>
<evidence type="ECO:0000313" key="16">
    <source>
        <dbReference type="EMBL" id="PQM32392.1"/>
    </source>
</evidence>
<dbReference type="Pfam" id="PF04560">
    <property type="entry name" value="RNA_pol_Rpb2_7"/>
    <property type="match status" value="1"/>
</dbReference>
<feature type="domain" description="RNA polymerase Rpb2" evidence="11">
    <location>
        <begin position="1138"/>
        <end position="1213"/>
    </location>
</feature>
<dbReference type="Gene3D" id="3.90.1100.10">
    <property type="match status" value="2"/>
</dbReference>
<keyword evidence="17" id="KW-1185">Reference proteome</keyword>
<dbReference type="InterPro" id="IPR007641">
    <property type="entry name" value="RNA_pol_Rpb2_7"/>
</dbReference>
<feature type="domain" description="RNA polymerase Rpb2" evidence="12">
    <location>
        <begin position="437"/>
        <end position="489"/>
    </location>
</feature>
<protein>
    <recommendedName>
        <fullName evidence="6 8">DNA-directed RNA polymerase subunit beta</fullName>
        <shortName evidence="6">RNAP subunit beta</shortName>
        <ecNumber evidence="6 8">2.7.7.6</ecNumber>
    </recommendedName>
    <alternativeName>
        <fullName evidence="6">RNA polymerase subunit beta</fullName>
    </alternativeName>
    <alternativeName>
        <fullName evidence="6">Transcriptase subunit beta</fullName>
    </alternativeName>
</protein>
<dbReference type="PROSITE" id="PS01166">
    <property type="entry name" value="RNA_POL_BETA"/>
    <property type="match status" value="1"/>
</dbReference>
<comment type="function">
    <text evidence="6 8">DNA-dependent RNA polymerase catalyzes the transcription of DNA into RNA using the four ribonucleoside triphosphates as substrates.</text>
</comment>
<keyword evidence="2 6" id="KW-0808">Transferase</keyword>
<name>A0A2P6FG03_9MOLU</name>
<evidence type="ECO:0000259" key="10">
    <source>
        <dbReference type="Pfam" id="PF00562"/>
    </source>
</evidence>
<dbReference type="InterPro" id="IPR042107">
    <property type="entry name" value="DNA-dir_RNA_pol_bsu_ext_1_sf"/>
</dbReference>
<dbReference type="STRING" id="2138.SMSRO_v1c20980"/>
<feature type="domain" description="RNA polymerase beta subunit protrusion" evidence="13">
    <location>
        <begin position="190"/>
        <end position="532"/>
    </location>
</feature>
<dbReference type="InterPro" id="IPR010243">
    <property type="entry name" value="RNA_pol_bsu_bac"/>
</dbReference>
<dbReference type="NCBIfam" id="TIGR02013">
    <property type="entry name" value="rpoB"/>
    <property type="match status" value="1"/>
</dbReference>
<sequence>MALKEKEFGHYAKRIDYTKVSGNLDLPNLIEIQTETYDWFKKIGISEVFSEVFPIVGHEGNIFLEMLNWEFREPRRTISQAKDESKIFEAPIYSNLKLTINSKDLEVEKLIVKGEPELIKSWIEERVGHMITILKKSPDVIYYDIHSGDETATCTVTITERLEDKLLVDITIEKEGEVFFGDFPLMTGKGTFIVNGSEKVVVSQLVRSPGAYYKIDLNRKNGENVYYVDLIPSRGIWLEFESDHKKIKVGKEERFENVFYIKIDKSRKVSVANFLTALGIVKEDALDIFGDNKLVKSTYELDPYTGDIAYDQSIAVQEIYKKIRSGETATPDGATKYLYGLLFDKRKYDLTKAGRFKLVQKLSVENRIYNKVLAEDIKDVNGKVVFKEGTLMDKEAINKLKGVLKAGACLEEVKFSDEVTCSKKIQKIKVYVDNEVRTRVANIIGIDPNANDEYITVPDILATFSYLLNLTDGIGEVDDIDHLGNRRVRTIGELLQNQFRIGLLRIEKNVKEKMSTSNLFKMKPSNIINNKPLSAIIGEFFNLSQLSQFMDQTNPLAELTNKRRLTALGPGGLSRERAGLEVRDVHYSHYGRICPIETPEGPNIGLINNLATYAKINAFGFIETPYRRVIDCKVTAENDYLTADQEKNYVVAQANIRLSDKGEILDEQVVARFQGENIIATRNDVDYVDVSPKQIVSIATSCIPFLENDDANRALMGANMQRQAIPLISPNSPYVGTGVEYAAARDSGLAIVSQYDGSIDYVDATRIVLKTKEGLKNYNLDTFVRSNQGTSLTHVPLVKQGQKVEKGQVLADGPSIDKGELALGQNVVVAFTTWNGYNYEDAIIVSERLVSDDVFTSIHIEEYTIERRQTKQGGEEITREIPNISENARKFLDDDGLVIIGTEVKPGDILVGKVTPKGQTQLSPEDKLLQAIFGEKSKNVKDNSLRVPNGGEGIIQAIKRFPREKYELSADVLEVIKIYIVQKRKIQEGDKMAGRHGNKGVISKILPLEDMPHMEDGTPIDIMLNPLGVPSRMNIGQVLEIHLGMAAKKLGQKVSTPVFDGMTNEELIEIMEKANMKNFGKEVLIDGRTGEKFDNPVSVGVMYMLKLSHMVDDKLHARNVGPYSLITQQPLGGKAQNGGQRFGEMEVWALEAYGAAYTLREILTIKSDDIKGRTRAYESIVKDKKIPEPGIPESFNVLTREIQGLGFNIHMIDEEGNIKNIKSYDESDYVDEDLLTDNDEFEDEFDIDNFILNTNREPQQDDILDGFTKIDDEFDLQNNLEEDSYGNGDIESEIDYVDDQEELN</sequence>
<dbReference type="Pfam" id="PF00562">
    <property type="entry name" value="RNA_pol_Rpb2_6"/>
    <property type="match status" value="1"/>
</dbReference>
<evidence type="ECO:0000259" key="13">
    <source>
        <dbReference type="Pfam" id="PF04563"/>
    </source>
</evidence>